<comment type="caution">
    <text evidence="1">The sequence shown here is derived from an EMBL/GenBank/DDBJ whole genome shotgun (WGS) entry which is preliminary data.</text>
</comment>
<proteinExistence type="predicted"/>
<dbReference type="AlphaFoldDB" id="A0A8X6NS14"/>
<sequence length="94" mass="11142">MDVGCVMLVFSFFSFTVHRDSTWLKLENTVMRVVLFSFWEAVLCNLPLWWYCHSCGQQYPTSCHPFSFLTSFLIHRLLFEKMFLDLSFLVEDGV</sequence>
<dbReference type="EMBL" id="BMAW01107245">
    <property type="protein sequence ID" value="GFT28383.1"/>
    <property type="molecule type" value="Genomic_DNA"/>
</dbReference>
<reference evidence="1" key="1">
    <citation type="submission" date="2020-08" db="EMBL/GenBank/DDBJ databases">
        <title>Multicomponent nature underlies the extraordinary mechanical properties of spider dragline silk.</title>
        <authorList>
            <person name="Kono N."/>
            <person name="Nakamura H."/>
            <person name="Mori M."/>
            <person name="Yoshida Y."/>
            <person name="Ohtoshi R."/>
            <person name="Malay A.D."/>
            <person name="Moran D.A.P."/>
            <person name="Tomita M."/>
            <person name="Numata K."/>
            <person name="Arakawa K."/>
        </authorList>
    </citation>
    <scope>NUCLEOTIDE SEQUENCE</scope>
</reference>
<protein>
    <submittedName>
        <fullName evidence="1">Uncharacterized protein</fullName>
    </submittedName>
</protein>
<evidence type="ECO:0000313" key="2">
    <source>
        <dbReference type="Proteomes" id="UP000887013"/>
    </source>
</evidence>
<dbReference type="Proteomes" id="UP000887013">
    <property type="component" value="Unassembled WGS sequence"/>
</dbReference>
<accession>A0A8X6NS14</accession>
<gene>
    <name evidence="1" type="ORF">NPIL_157021</name>
</gene>
<organism evidence="1 2">
    <name type="scientific">Nephila pilipes</name>
    <name type="common">Giant wood spider</name>
    <name type="synonym">Nephila maculata</name>
    <dbReference type="NCBI Taxonomy" id="299642"/>
    <lineage>
        <taxon>Eukaryota</taxon>
        <taxon>Metazoa</taxon>
        <taxon>Ecdysozoa</taxon>
        <taxon>Arthropoda</taxon>
        <taxon>Chelicerata</taxon>
        <taxon>Arachnida</taxon>
        <taxon>Araneae</taxon>
        <taxon>Araneomorphae</taxon>
        <taxon>Entelegynae</taxon>
        <taxon>Araneoidea</taxon>
        <taxon>Nephilidae</taxon>
        <taxon>Nephila</taxon>
    </lineage>
</organism>
<keyword evidence="2" id="KW-1185">Reference proteome</keyword>
<evidence type="ECO:0000313" key="1">
    <source>
        <dbReference type="EMBL" id="GFT28383.1"/>
    </source>
</evidence>
<name>A0A8X6NS14_NEPPI</name>